<accession>A0A3A3EVT6</accession>
<sequence>MNVFFRDFFSDPVLFMSFGILAVVIVLCLFYVGFFIKKIHDAEVPK</sequence>
<evidence type="ECO:0000313" key="4">
    <source>
        <dbReference type="Proteomes" id="UP000265938"/>
    </source>
</evidence>
<dbReference type="Proteomes" id="UP000638462">
    <property type="component" value="Unassembled WGS sequence"/>
</dbReference>
<dbReference type="EMBL" id="BMIT01000021">
    <property type="protein sequence ID" value="GGF09683.1"/>
    <property type="molecule type" value="Genomic_DNA"/>
</dbReference>
<dbReference type="AlphaFoldDB" id="A0A3A3EVT6"/>
<dbReference type="Proteomes" id="UP000265938">
    <property type="component" value="Unassembled WGS sequence"/>
</dbReference>
<dbReference type="RefSeq" id="WP_119852677.1">
    <property type="nucleotide sequence ID" value="NZ_BMIT01000021.1"/>
</dbReference>
<dbReference type="GeneID" id="42909456"/>
<name>A0A3A3EVT6_9GAMM</name>
<evidence type="ECO:0000313" key="2">
    <source>
        <dbReference type="EMBL" id="GGF09683.1"/>
    </source>
</evidence>
<keyword evidence="1" id="KW-0472">Membrane</keyword>
<evidence type="ECO:0000313" key="3">
    <source>
        <dbReference type="EMBL" id="RJF38191.1"/>
    </source>
</evidence>
<comment type="caution">
    <text evidence="3">The sequence shown here is derived from an EMBL/GenBank/DDBJ whole genome shotgun (WGS) entry which is preliminary data.</text>
</comment>
<evidence type="ECO:0000313" key="5">
    <source>
        <dbReference type="Proteomes" id="UP000638462"/>
    </source>
</evidence>
<keyword evidence="1" id="KW-0812">Transmembrane</keyword>
<reference evidence="3 4" key="2">
    <citation type="submission" date="2018-09" db="EMBL/GenBank/DDBJ databases">
        <title>Identification of marine bacteria producing industrial enzymes.</title>
        <authorList>
            <person name="Cheng T.H."/>
            <person name="Saidin J."/>
            <person name="Muhd D.D."/>
            <person name="Isa M.N.M."/>
            <person name="Bakar M.F.A."/>
            <person name="Ismail N."/>
        </authorList>
    </citation>
    <scope>NUCLEOTIDE SEQUENCE [LARGE SCALE GENOMIC DNA]</scope>
    <source>
        <strain evidence="3 4">MNAD 1.6</strain>
    </source>
</reference>
<proteinExistence type="predicted"/>
<protein>
    <submittedName>
        <fullName evidence="3">DUF3149 domain-containing protein</fullName>
    </submittedName>
</protein>
<evidence type="ECO:0000256" key="1">
    <source>
        <dbReference type="SAM" id="Phobius"/>
    </source>
</evidence>
<dbReference type="EMBL" id="QYSE01000001">
    <property type="protein sequence ID" value="RJF38191.1"/>
    <property type="molecule type" value="Genomic_DNA"/>
</dbReference>
<feature type="transmembrane region" description="Helical" evidence="1">
    <location>
        <begin position="12"/>
        <end position="36"/>
    </location>
</feature>
<organism evidence="3 4">
    <name type="scientific">Pseudoalteromonas gelatinilytica</name>
    <dbReference type="NCBI Taxonomy" id="1703256"/>
    <lineage>
        <taxon>Bacteria</taxon>
        <taxon>Pseudomonadati</taxon>
        <taxon>Pseudomonadota</taxon>
        <taxon>Gammaproteobacteria</taxon>
        <taxon>Alteromonadales</taxon>
        <taxon>Pseudoalteromonadaceae</taxon>
        <taxon>Pseudoalteromonas</taxon>
    </lineage>
</organism>
<keyword evidence="1" id="KW-1133">Transmembrane helix</keyword>
<reference evidence="2" key="4">
    <citation type="submission" date="2020-09" db="EMBL/GenBank/DDBJ databases">
        <authorList>
            <person name="Sun Q."/>
            <person name="Zhou Y."/>
        </authorList>
    </citation>
    <scope>NUCLEOTIDE SEQUENCE</scope>
    <source>
        <strain evidence="2">CGMCC 1.15394</strain>
    </source>
</reference>
<reference evidence="5" key="3">
    <citation type="journal article" date="2019" name="Int. J. Syst. Evol. Microbiol.">
        <title>The Global Catalogue of Microorganisms (GCM) 10K type strain sequencing project: providing services to taxonomists for standard genome sequencing and annotation.</title>
        <authorList>
            <consortium name="The Broad Institute Genomics Platform"/>
            <consortium name="The Broad Institute Genome Sequencing Center for Infectious Disease"/>
            <person name="Wu L."/>
            <person name="Ma J."/>
        </authorList>
    </citation>
    <scope>NUCLEOTIDE SEQUENCE [LARGE SCALE GENOMIC DNA]</scope>
    <source>
        <strain evidence="5">CGMCC 1.15394</strain>
    </source>
</reference>
<gene>
    <name evidence="3" type="ORF">D4741_09030</name>
    <name evidence="2" type="ORF">GCM10008027_38270</name>
</gene>
<keyword evidence="5" id="KW-1185">Reference proteome</keyword>
<reference evidence="2" key="1">
    <citation type="journal article" date="2014" name="Int. J. Syst. Evol. Microbiol.">
        <title>Complete genome of a new Firmicutes species belonging to the dominant human colonic microbiota ('Ruminococcus bicirculans') reveals two chromosomes and a selective capacity to utilize plant glucans.</title>
        <authorList>
            <consortium name="NISC Comparative Sequencing Program"/>
            <person name="Wegmann U."/>
            <person name="Louis P."/>
            <person name="Goesmann A."/>
            <person name="Henrissat B."/>
            <person name="Duncan S.H."/>
            <person name="Flint H.J."/>
        </authorList>
    </citation>
    <scope>NUCLEOTIDE SEQUENCE</scope>
    <source>
        <strain evidence="2">CGMCC 1.15394</strain>
    </source>
</reference>